<organism evidence="1 2">
    <name type="scientific">Pristionchus mayeri</name>
    <dbReference type="NCBI Taxonomy" id="1317129"/>
    <lineage>
        <taxon>Eukaryota</taxon>
        <taxon>Metazoa</taxon>
        <taxon>Ecdysozoa</taxon>
        <taxon>Nematoda</taxon>
        <taxon>Chromadorea</taxon>
        <taxon>Rhabditida</taxon>
        <taxon>Rhabditina</taxon>
        <taxon>Diplogasteromorpha</taxon>
        <taxon>Diplogasteroidea</taxon>
        <taxon>Neodiplogasteridae</taxon>
        <taxon>Pristionchus</taxon>
    </lineage>
</organism>
<gene>
    <name evidence="1" type="ORF">PMAYCL1PPCAC_09478</name>
</gene>
<reference evidence="2" key="1">
    <citation type="submission" date="2022-10" db="EMBL/GenBank/DDBJ databases">
        <title>Genome assembly of Pristionchus species.</title>
        <authorList>
            <person name="Yoshida K."/>
            <person name="Sommer R.J."/>
        </authorList>
    </citation>
    <scope>NUCLEOTIDE SEQUENCE [LARGE SCALE GENOMIC DNA]</scope>
    <source>
        <strain evidence="2">RS5460</strain>
    </source>
</reference>
<sequence length="313" mass="35514">FFACFMFSVDAIYKRAAEERVGEEDRLMVVCEPKLMIIIVKRDFFAFELASNASGCTPLFFRLREYLGSYAPIYAWELPLTNSRIGKCGMEYGQVPDSQLWAHTITMFGPDRPRIVRCTDAGGMSKSGVRIRLRQGAPELKDLIADENGIVEVPRRSTITASFEHDFHKHAGISLHPIRCWIINEKRDTKMDILENGCPIFKYPNDAIASLGAASASNATSSHVFLVFNVDKLFYQDDDLVDFQTFRLECDVVPCKGEPLFEQVIGVERVSHNFSLRISSSSIPDGKYQALNSPIVVTYYSYDYKDEDEEDKH</sequence>
<name>A0AAN4ZJ08_9BILA</name>
<proteinExistence type="predicted"/>
<comment type="caution">
    <text evidence="1">The sequence shown here is derived from an EMBL/GenBank/DDBJ whole genome shotgun (WGS) entry which is preliminary data.</text>
</comment>
<evidence type="ECO:0000313" key="1">
    <source>
        <dbReference type="EMBL" id="GMR39283.1"/>
    </source>
</evidence>
<dbReference type="Proteomes" id="UP001328107">
    <property type="component" value="Unassembled WGS sequence"/>
</dbReference>
<evidence type="ECO:0000313" key="2">
    <source>
        <dbReference type="Proteomes" id="UP001328107"/>
    </source>
</evidence>
<feature type="non-terminal residue" evidence="1">
    <location>
        <position position="1"/>
    </location>
</feature>
<keyword evidence="2" id="KW-1185">Reference proteome</keyword>
<dbReference type="AlphaFoldDB" id="A0AAN4ZJ08"/>
<accession>A0AAN4ZJ08</accession>
<protein>
    <submittedName>
        <fullName evidence="1">Uncharacterized protein</fullName>
    </submittedName>
</protein>
<dbReference type="EMBL" id="BTRK01000002">
    <property type="protein sequence ID" value="GMR39283.1"/>
    <property type="molecule type" value="Genomic_DNA"/>
</dbReference>